<dbReference type="InterPro" id="IPR036869">
    <property type="entry name" value="J_dom_sf"/>
</dbReference>
<evidence type="ECO:0000313" key="2">
    <source>
        <dbReference type="EMBL" id="ABK43090.1"/>
    </source>
</evidence>
<dbReference type="Gene3D" id="1.10.287.110">
    <property type="entry name" value="DnaJ domain"/>
    <property type="match status" value="1"/>
</dbReference>
<dbReference type="PROSITE" id="PS50076">
    <property type="entry name" value="DNAJ_2"/>
    <property type="match status" value="1"/>
</dbReference>
<dbReference type="eggNOG" id="COG2214">
    <property type="taxonomic scope" value="Bacteria"/>
</dbReference>
<dbReference type="SMART" id="SM00271">
    <property type="entry name" value="DnaJ"/>
    <property type="match status" value="1"/>
</dbReference>
<dbReference type="InterPro" id="IPR001623">
    <property type="entry name" value="DnaJ_domain"/>
</dbReference>
<dbReference type="HOGENOM" id="CLU_103241_0_0_5"/>
<dbReference type="Pfam" id="PF00226">
    <property type="entry name" value="DnaJ"/>
    <property type="match status" value="1"/>
</dbReference>
<organism evidence="2 3">
    <name type="scientific">Magnetococcus marinus (strain ATCC BAA-1437 / JCM 17883 / MC-1)</name>
    <dbReference type="NCBI Taxonomy" id="156889"/>
    <lineage>
        <taxon>Bacteria</taxon>
        <taxon>Pseudomonadati</taxon>
        <taxon>Pseudomonadota</taxon>
        <taxon>Magnetococcia</taxon>
        <taxon>Magnetococcales</taxon>
        <taxon>Magnetococcaceae</taxon>
        <taxon>Magnetococcus</taxon>
    </lineage>
</organism>
<dbReference type="KEGG" id="mgm:Mmc1_0565"/>
<protein>
    <submittedName>
        <fullName evidence="2">Heat shock protein DnaJ domain protein</fullName>
    </submittedName>
</protein>
<evidence type="ECO:0000259" key="1">
    <source>
        <dbReference type="PROSITE" id="PS50076"/>
    </source>
</evidence>
<dbReference type="Proteomes" id="UP000002586">
    <property type="component" value="Chromosome"/>
</dbReference>
<feature type="domain" description="J" evidence="1">
    <location>
        <begin position="169"/>
        <end position="220"/>
    </location>
</feature>
<dbReference type="EMBL" id="CP000471">
    <property type="protein sequence ID" value="ABK43090.1"/>
    <property type="molecule type" value="Genomic_DNA"/>
</dbReference>
<keyword evidence="2" id="KW-0346">Stress response</keyword>
<evidence type="ECO:0000313" key="3">
    <source>
        <dbReference type="Proteomes" id="UP000002586"/>
    </source>
</evidence>
<dbReference type="InterPro" id="IPR021059">
    <property type="entry name" value="DnaJ-related_N"/>
</dbReference>
<sequence>MLRPWAAHFPPVGASVPAWHKANVMQQAVEEILTLLENLLRQHPEGLKEFTLYQILKERQIEPFAVENLQDPEVLFRVHFLLFHHLYRLRERLWQQGQGMLHIHCLCIKISPTPAPTVPPASPIPYDALAGYYLDLQQLEQTTRAQVEQLLNDFWARFERFEGLPARSEALAVLDLPGDADAARIKRRYRELAKQHHPDRGGAVERFREIAQAAESLRNH</sequence>
<proteinExistence type="predicted"/>
<reference evidence="3" key="1">
    <citation type="journal article" date="2009" name="Appl. Environ. Microbiol.">
        <title>Complete genome sequence of the chemolithoautotrophic marine magnetotactic coccus strain MC-1.</title>
        <authorList>
            <person name="Schubbe S."/>
            <person name="Williams T.J."/>
            <person name="Xie G."/>
            <person name="Kiss H.E."/>
            <person name="Brettin T.S."/>
            <person name="Martinez D."/>
            <person name="Ross C.A."/>
            <person name="Schuler D."/>
            <person name="Cox B.L."/>
            <person name="Nealson K.H."/>
            <person name="Bazylinski D.A."/>
        </authorList>
    </citation>
    <scope>NUCLEOTIDE SEQUENCE [LARGE SCALE GENOMIC DNA]</scope>
    <source>
        <strain evidence="3">ATCC BAA-1437 / JCM 17883 / MC-1</strain>
    </source>
</reference>
<name>A0L547_MAGMM</name>
<dbReference type="SUPFAM" id="SSF46565">
    <property type="entry name" value="Chaperone J-domain"/>
    <property type="match status" value="1"/>
</dbReference>
<reference evidence="2 3" key="2">
    <citation type="journal article" date="2012" name="Int. J. Syst. Evol. Microbiol.">
        <title>Magnetococcus marinus gen. nov., sp. nov., a marine, magnetotactic bacterium that represents a novel lineage (Magnetococcaceae fam. nov.; Magnetococcales ord. nov.) at the base of the Alphaproteobacteria.</title>
        <authorList>
            <person name="Bazylinski D.A."/>
            <person name="Williams T.J."/>
            <person name="Lefevre C.T."/>
            <person name="Berg R.J."/>
            <person name="Zhang C.L."/>
            <person name="Bowser S.S."/>
            <person name="Dean A.J."/>
            <person name="Beveridge T.J."/>
        </authorList>
    </citation>
    <scope>NUCLEOTIDE SEQUENCE [LARGE SCALE GENOMIC DNA]</scope>
    <source>
        <strain evidence="3">ATCC BAA-1437 / JCM 17883 / MC-1</strain>
    </source>
</reference>
<dbReference type="Pfam" id="PF12339">
    <property type="entry name" value="DNAJ_related"/>
    <property type="match status" value="1"/>
</dbReference>
<accession>A0L547</accession>
<dbReference type="CDD" id="cd06257">
    <property type="entry name" value="DnaJ"/>
    <property type="match status" value="1"/>
</dbReference>
<keyword evidence="3" id="KW-1185">Reference proteome</keyword>
<dbReference type="STRING" id="156889.Mmc1_0565"/>
<dbReference type="AlphaFoldDB" id="A0L547"/>
<gene>
    <name evidence="2" type="ordered locus">Mmc1_0565</name>
</gene>